<dbReference type="SUPFAM" id="SSF47336">
    <property type="entry name" value="ACP-like"/>
    <property type="match status" value="1"/>
</dbReference>
<dbReference type="RefSeq" id="WP_141352137.1">
    <property type="nucleotide sequence ID" value="NZ_BJNV01000036.1"/>
</dbReference>
<dbReference type="EMBL" id="BJNV01000036">
    <property type="protein sequence ID" value="GEC96124.1"/>
    <property type="molecule type" value="Genomic_DNA"/>
</dbReference>
<dbReference type="AlphaFoldDB" id="A0A4Y4CXC9"/>
<gene>
    <name evidence="2" type="ORF">ZRA01_21970</name>
</gene>
<reference evidence="2 3" key="1">
    <citation type="submission" date="2019-06" db="EMBL/GenBank/DDBJ databases">
        <title>Whole genome shotgun sequence of Zoogloea ramigera NBRC 15342.</title>
        <authorList>
            <person name="Hosoyama A."/>
            <person name="Uohara A."/>
            <person name="Ohji S."/>
            <person name="Ichikawa N."/>
        </authorList>
    </citation>
    <scope>NUCLEOTIDE SEQUENCE [LARGE SCALE GENOMIC DNA]</scope>
    <source>
        <strain evidence="2 3">NBRC 15342</strain>
    </source>
</reference>
<feature type="domain" description="Carrier" evidence="1">
    <location>
        <begin position="1"/>
        <end position="73"/>
    </location>
</feature>
<evidence type="ECO:0000313" key="3">
    <source>
        <dbReference type="Proteomes" id="UP000318422"/>
    </source>
</evidence>
<dbReference type="Gene3D" id="1.10.1200.10">
    <property type="entry name" value="ACP-like"/>
    <property type="match status" value="1"/>
</dbReference>
<evidence type="ECO:0000313" key="2">
    <source>
        <dbReference type="EMBL" id="GEC96124.1"/>
    </source>
</evidence>
<dbReference type="InterPro" id="IPR009081">
    <property type="entry name" value="PP-bd_ACP"/>
</dbReference>
<keyword evidence="3" id="KW-1185">Reference proteome</keyword>
<evidence type="ECO:0000259" key="1">
    <source>
        <dbReference type="PROSITE" id="PS50075"/>
    </source>
</evidence>
<name>A0A4Y4CXC9_ZOORA</name>
<protein>
    <recommendedName>
        <fullName evidence="1">Carrier domain-containing protein</fullName>
    </recommendedName>
</protein>
<dbReference type="Pfam" id="PF00550">
    <property type="entry name" value="PP-binding"/>
    <property type="match status" value="1"/>
</dbReference>
<organism evidence="2 3">
    <name type="scientific">Zoogloea ramigera</name>
    <dbReference type="NCBI Taxonomy" id="350"/>
    <lineage>
        <taxon>Bacteria</taxon>
        <taxon>Pseudomonadati</taxon>
        <taxon>Pseudomonadota</taxon>
        <taxon>Betaproteobacteria</taxon>
        <taxon>Rhodocyclales</taxon>
        <taxon>Zoogloeaceae</taxon>
        <taxon>Zoogloea</taxon>
    </lineage>
</organism>
<dbReference type="PROSITE" id="PS50075">
    <property type="entry name" value="CARRIER"/>
    <property type="match status" value="1"/>
</dbReference>
<dbReference type="OrthoDB" id="9811033at2"/>
<dbReference type="Proteomes" id="UP000318422">
    <property type="component" value="Unassembled WGS sequence"/>
</dbReference>
<sequence>MEALCAVLARAMEVTPELIGAETEFRKLGTWDSFAALALIYGIEERFGVLIGYGMLNTTVTVADLMALIESGRR</sequence>
<dbReference type="InterPro" id="IPR036736">
    <property type="entry name" value="ACP-like_sf"/>
</dbReference>
<comment type="caution">
    <text evidence="2">The sequence shown here is derived from an EMBL/GenBank/DDBJ whole genome shotgun (WGS) entry which is preliminary data.</text>
</comment>
<proteinExistence type="predicted"/>
<accession>A0A4Y4CXC9</accession>